<keyword evidence="2" id="KW-1185">Reference proteome</keyword>
<protein>
    <submittedName>
        <fullName evidence="1">Uncharacterized protein</fullName>
    </submittedName>
</protein>
<organism evidence="1 2">
    <name type="scientific">Paralimibaculum aggregatum</name>
    <dbReference type="NCBI Taxonomy" id="3036245"/>
    <lineage>
        <taxon>Bacteria</taxon>
        <taxon>Pseudomonadati</taxon>
        <taxon>Pseudomonadota</taxon>
        <taxon>Alphaproteobacteria</taxon>
        <taxon>Rhodobacterales</taxon>
        <taxon>Paracoccaceae</taxon>
        <taxon>Paralimibaculum</taxon>
    </lineage>
</organism>
<dbReference type="EMBL" id="BSYI01000087">
    <property type="protein sequence ID" value="GMG85628.1"/>
    <property type="molecule type" value="Genomic_DNA"/>
</dbReference>
<proteinExistence type="predicted"/>
<dbReference type="Proteomes" id="UP001239909">
    <property type="component" value="Unassembled WGS sequence"/>
</dbReference>
<gene>
    <name evidence="1" type="ORF">LNKW23_48510</name>
</gene>
<name>A0ABQ6LU50_9RHOB</name>
<accession>A0ABQ6LU50</accession>
<evidence type="ECO:0000313" key="2">
    <source>
        <dbReference type="Proteomes" id="UP001239909"/>
    </source>
</evidence>
<sequence length="101" mass="10817">MLPNAIYVPLSDKVAEALEAVAPLAGVRTEQILAGILHPSGANNERIACFPGRKRNEELSVKTRPENIIAARDALMTKVSRLSNLISARRSCGAPTRPAIS</sequence>
<comment type="caution">
    <text evidence="1">The sequence shown here is derived from an EMBL/GenBank/DDBJ whole genome shotgun (WGS) entry which is preliminary data.</text>
</comment>
<evidence type="ECO:0000313" key="1">
    <source>
        <dbReference type="EMBL" id="GMG85628.1"/>
    </source>
</evidence>
<reference evidence="1 2" key="1">
    <citation type="submission" date="2023-04" db="EMBL/GenBank/DDBJ databases">
        <title>Marinoamorphus aggregata gen. nov., sp. Nov., isolate from tissue of brittle star Ophioplocus japonicus.</title>
        <authorList>
            <person name="Kawano K."/>
            <person name="Sawayama S."/>
            <person name="Nakagawa S."/>
        </authorList>
    </citation>
    <scope>NUCLEOTIDE SEQUENCE [LARGE SCALE GENOMIC DNA]</scope>
    <source>
        <strain evidence="1 2">NKW23</strain>
    </source>
</reference>